<dbReference type="Pfam" id="PF07901">
    <property type="entry name" value="DUF1672"/>
    <property type="match status" value="1"/>
</dbReference>
<evidence type="ECO:0008006" key="4">
    <source>
        <dbReference type="Google" id="ProtNLM"/>
    </source>
</evidence>
<organism evidence="2 3">
    <name type="scientific">Staphylococcus caprae</name>
    <dbReference type="NCBI Taxonomy" id="29380"/>
    <lineage>
        <taxon>Bacteria</taxon>
        <taxon>Bacillati</taxon>
        <taxon>Bacillota</taxon>
        <taxon>Bacilli</taxon>
        <taxon>Bacillales</taxon>
        <taxon>Staphylococcaceae</taxon>
        <taxon>Staphylococcus</taxon>
    </lineage>
</organism>
<reference evidence="2 3" key="1">
    <citation type="submission" date="2018-05" db="EMBL/GenBank/DDBJ databases">
        <title>Complete genome sequencing of three human clinical isolates of Staphylococcus caprae reveals virulence factors similar to those of S. epidermidis and S. capitis.</title>
        <authorList>
            <person name="Watanabe S."/>
            <person name="Cui L."/>
        </authorList>
    </citation>
    <scope>NUCLEOTIDE SEQUENCE [LARGE SCALE GENOMIC DNA]</scope>
    <source>
        <strain evidence="2 3">JMUB590</strain>
    </source>
</reference>
<dbReference type="InterPro" id="IPR012873">
    <property type="entry name" value="DUF1672"/>
</dbReference>
<sequence>MKKLINFALISPLLLFGCSAIDNNSNKESQSVPDEMPASRYVGQGFQPKAEKSAVEYAKKHRKEYEKLGEQFFKDNFSLNVKATNVVGSGDGVEVYVHCDDHDIVFNASIPFDKESIHEKGSMRSHDNSDDMSNMVGTVLSGFEYRANQEKLDNLTSFFRENEDNYSYTGFTKQAVTKTQVGGFKNQYYYISAVPYSISEYRKHFEPLINKNDSEFVSGMKKAKKELNDKSKPYLTTTFFSTKKNFSKDNSTDDILNLADKLKRNHSIPHNFNMQIQLSDSKINPSNPTYSKKDTIKYGVFNHESN</sequence>
<feature type="chain" id="PRO_5046804099" description="Lipoprotein" evidence="1">
    <location>
        <begin position="21"/>
        <end position="306"/>
    </location>
</feature>
<proteinExistence type="predicted"/>
<evidence type="ECO:0000313" key="2">
    <source>
        <dbReference type="EMBL" id="BBD91378.1"/>
    </source>
</evidence>
<name>A0ABM7FQN1_9STAP</name>
<gene>
    <name evidence="2" type="ORF">JMUB590_0268</name>
</gene>
<dbReference type="Proteomes" id="UP000274772">
    <property type="component" value="Chromosome"/>
</dbReference>
<dbReference type="RefSeq" id="WP_126501882.1">
    <property type="nucleotide sequence ID" value="NZ_AP018586.1"/>
</dbReference>
<dbReference type="PROSITE" id="PS51257">
    <property type="entry name" value="PROKAR_LIPOPROTEIN"/>
    <property type="match status" value="1"/>
</dbReference>
<keyword evidence="1" id="KW-0732">Signal</keyword>
<evidence type="ECO:0000256" key="1">
    <source>
        <dbReference type="SAM" id="SignalP"/>
    </source>
</evidence>
<keyword evidence="3" id="KW-1185">Reference proteome</keyword>
<accession>A0ABM7FQN1</accession>
<evidence type="ECO:0000313" key="3">
    <source>
        <dbReference type="Proteomes" id="UP000274772"/>
    </source>
</evidence>
<dbReference type="EMBL" id="AP018586">
    <property type="protein sequence ID" value="BBD91378.1"/>
    <property type="molecule type" value="Genomic_DNA"/>
</dbReference>
<protein>
    <recommendedName>
        <fullName evidence="4">Lipoprotein</fullName>
    </recommendedName>
</protein>
<feature type="signal peptide" evidence="1">
    <location>
        <begin position="1"/>
        <end position="20"/>
    </location>
</feature>